<dbReference type="InterPro" id="IPR015424">
    <property type="entry name" value="PyrdxlP-dep_Trfase"/>
</dbReference>
<keyword evidence="6" id="KW-0028">Amino-acid biosynthesis</keyword>
<dbReference type="Gene3D" id="3.40.640.10">
    <property type="entry name" value="Type I PLP-dependent aspartate aminotransferase-like (Major domain)"/>
    <property type="match status" value="1"/>
</dbReference>
<evidence type="ECO:0000256" key="9">
    <source>
        <dbReference type="ARBA" id="ARBA00023299"/>
    </source>
</evidence>
<evidence type="ECO:0000256" key="5">
    <source>
        <dbReference type="ARBA" id="ARBA00022576"/>
    </source>
</evidence>
<gene>
    <name evidence="14" type="ORF">LOD99_117</name>
</gene>
<proteinExistence type="inferred from homology"/>
<dbReference type="Pfam" id="PF00266">
    <property type="entry name" value="Aminotran_5"/>
    <property type="match status" value="1"/>
</dbReference>
<evidence type="ECO:0000256" key="2">
    <source>
        <dbReference type="ARBA" id="ARBA00005099"/>
    </source>
</evidence>
<feature type="domain" description="Aminotransferase class V" evidence="13">
    <location>
        <begin position="36"/>
        <end position="254"/>
    </location>
</feature>
<comment type="caution">
    <text evidence="14">The sequence shown here is derived from an EMBL/GenBank/DDBJ whole genome shotgun (WGS) entry which is preliminary data.</text>
</comment>
<dbReference type="GO" id="GO:0030170">
    <property type="term" value="F:pyridoxal phosphate binding"/>
    <property type="evidence" value="ECO:0007669"/>
    <property type="project" value="TreeGrafter"/>
</dbReference>
<evidence type="ECO:0000259" key="13">
    <source>
        <dbReference type="Pfam" id="PF00266"/>
    </source>
</evidence>
<dbReference type="EMBL" id="JAKMXF010000111">
    <property type="protein sequence ID" value="KAI6657369.1"/>
    <property type="molecule type" value="Genomic_DNA"/>
</dbReference>
<dbReference type="GO" id="GO:0006564">
    <property type="term" value="P:L-serine biosynthetic process"/>
    <property type="evidence" value="ECO:0007669"/>
    <property type="project" value="UniProtKB-KW"/>
</dbReference>
<sequence length="274" mass="31045">MNSVYKYYGCFKYLCVVFLVKVNRVFPPLDTYNTVPDFDKWTLDPEASYVYYCANETVHGVEFNDIPDTKGVPIVADMSSNILTRRVDISKYGVIYAGAQKNMGCSGVTLVIIREDLLASPSPLCPTFMEYKTQAANQSIYNTPPVWNIYVMGEVFRWVQNSGGVPAMEKMSEKKSKIIYEVIDNSKGFYWNPVDKKSRSRINVPVRMTGPDGNQEIEALFLQQAEAKGMLSLKGHRSVGGLRISLFNAISVEDTITLRDFMIQFREDQLDITN</sequence>
<dbReference type="PANTHER" id="PTHR43247:SF1">
    <property type="entry name" value="PHOSPHOSERINE AMINOTRANSFERASE"/>
    <property type="match status" value="1"/>
</dbReference>
<keyword evidence="5 14" id="KW-0032">Aminotransferase</keyword>
<keyword evidence="15" id="KW-1185">Reference proteome</keyword>
<dbReference type="SUPFAM" id="SSF53383">
    <property type="entry name" value="PLP-dependent transferases"/>
    <property type="match status" value="1"/>
</dbReference>
<dbReference type="InterPro" id="IPR022278">
    <property type="entry name" value="Pser_aminoTfrase"/>
</dbReference>
<keyword evidence="8" id="KW-0663">Pyridoxal phosphate</keyword>
<organism evidence="14 15">
    <name type="scientific">Oopsacas minuta</name>
    <dbReference type="NCBI Taxonomy" id="111878"/>
    <lineage>
        <taxon>Eukaryota</taxon>
        <taxon>Metazoa</taxon>
        <taxon>Porifera</taxon>
        <taxon>Hexactinellida</taxon>
        <taxon>Hexasterophora</taxon>
        <taxon>Lyssacinosida</taxon>
        <taxon>Leucopsacidae</taxon>
        <taxon>Oopsacas</taxon>
    </lineage>
</organism>
<dbReference type="PANTHER" id="PTHR43247">
    <property type="entry name" value="PHOSPHOSERINE AMINOTRANSFERASE"/>
    <property type="match status" value="1"/>
</dbReference>
<keyword evidence="9" id="KW-0718">Serine biosynthesis</keyword>
<evidence type="ECO:0000256" key="10">
    <source>
        <dbReference type="ARBA" id="ARBA00047630"/>
    </source>
</evidence>
<dbReference type="InterPro" id="IPR000192">
    <property type="entry name" value="Aminotrans_V_dom"/>
</dbReference>
<comment type="cofactor">
    <cofactor evidence="1 12">
        <name>pyridoxal 5'-phosphate</name>
        <dbReference type="ChEBI" id="CHEBI:597326"/>
    </cofactor>
</comment>
<evidence type="ECO:0000256" key="6">
    <source>
        <dbReference type="ARBA" id="ARBA00022605"/>
    </source>
</evidence>
<evidence type="ECO:0000256" key="7">
    <source>
        <dbReference type="ARBA" id="ARBA00022679"/>
    </source>
</evidence>
<dbReference type="GO" id="GO:0004648">
    <property type="term" value="F:O-phospho-L-serine:2-oxoglutarate aminotransferase activity"/>
    <property type="evidence" value="ECO:0007669"/>
    <property type="project" value="UniProtKB-EC"/>
</dbReference>
<dbReference type="Proteomes" id="UP001165289">
    <property type="component" value="Unassembled WGS sequence"/>
</dbReference>
<comment type="catalytic activity">
    <reaction evidence="11">
        <text>O-phospho-L-serine + 2-oxoglutarate = 3-phosphooxypyruvate + L-glutamate</text>
        <dbReference type="Rhea" id="RHEA:14329"/>
        <dbReference type="ChEBI" id="CHEBI:16810"/>
        <dbReference type="ChEBI" id="CHEBI:18110"/>
        <dbReference type="ChEBI" id="CHEBI:29985"/>
        <dbReference type="ChEBI" id="CHEBI:57524"/>
        <dbReference type="EC" id="2.6.1.52"/>
    </reaction>
</comment>
<evidence type="ECO:0000313" key="14">
    <source>
        <dbReference type="EMBL" id="KAI6657369.1"/>
    </source>
</evidence>
<dbReference type="PROSITE" id="PS00595">
    <property type="entry name" value="AA_TRANSFER_CLASS_5"/>
    <property type="match status" value="1"/>
</dbReference>
<comment type="similarity">
    <text evidence="3">Belongs to the class-V pyridoxal-phosphate-dependent aminotransferase family. SerC subfamily.</text>
</comment>
<evidence type="ECO:0000256" key="3">
    <source>
        <dbReference type="ARBA" id="ARBA00006904"/>
    </source>
</evidence>
<dbReference type="AlphaFoldDB" id="A0AAV7K9Q4"/>
<evidence type="ECO:0000256" key="12">
    <source>
        <dbReference type="RuleBase" id="RU004504"/>
    </source>
</evidence>
<comment type="pathway">
    <text evidence="2">Amino-acid biosynthesis; L-serine biosynthesis; L-serine from 3-phospho-D-glycerate: step 2/3.</text>
</comment>
<dbReference type="InterPro" id="IPR020578">
    <property type="entry name" value="Aminotrans_V_PyrdxlP_BS"/>
</dbReference>
<dbReference type="GO" id="GO:0005737">
    <property type="term" value="C:cytoplasm"/>
    <property type="evidence" value="ECO:0007669"/>
    <property type="project" value="TreeGrafter"/>
</dbReference>
<evidence type="ECO:0000313" key="15">
    <source>
        <dbReference type="Proteomes" id="UP001165289"/>
    </source>
</evidence>
<evidence type="ECO:0000256" key="4">
    <source>
        <dbReference type="ARBA" id="ARBA00013030"/>
    </source>
</evidence>
<dbReference type="Gene3D" id="3.90.1150.10">
    <property type="entry name" value="Aspartate Aminotransferase, domain 1"/>
    <property type="match status" value="1"/>
</dbReference>
<dbReference type="FunFam" id="3.90.1150.10:FF:000006">
    <property type="entry name" value="Phosphoserine aminotransferase"/>
    <property type="match status" value="1"/>
</dbReference>
<name>A0AAV7K9Q4_9METZ</name>
<dbReference type="InterPro" id="IPR015421">
    <property type="entry name" value="PyrdxlP-dep_Trfase_major"/>
</dbReference>
<reference evidence="14 15" key="1">
    <citation type="journal article" date="2023" name="BMC Biol.">
        <title>The compact genome of the sponge Oopsacas minuta (Hexactinellida) is lacking key metazoan core genes.</title>
        <authorList>
            <person name="Santini S."/>
            <person name="Schenkelaars Q."/>
            <person name="Jourda C."/>
            <person name="Duchesne M."/>
            <person name="Belahbib H."/>
            <person name="Rocher C."/>
            <person name="Selva M."/>
            <person name="Riesgo A."/>
            <person name="Vervoort M."/>
            <person name="Leys S.P."/>
            <person name="Kodjabachian L."/>
            <person name="Le Bivic A."/>
            <person name="Borchiellini C."/>
            <person name="Claverie J.M."/>
            <person name="Renard E."/>
        </authorList>
    </citation>
    <scope>NUCLEOTIDE SEQUENCE [LARGE SCALE GENOMIC DNA]</scope>
    <source>
        <strain evidence="14">SPO-2</strain>
    </source>
</reference>
<dbReference type="EC" id="2.6.1.52" evidence="4"/>
<evidence type="ECO:0000256" key="1">
    <source>
        <dbReference type="ARBA" id="ARBA00001933"/>
    </source>
</evidence>
<dbReference type="InterPro" id="IPR015422">
    <property type="entry name" value="PyrdxlP-dep_Trfase_small"/>
</dbReference>
<keyword evidence="7" id="KW-0808">Transferase</keyword>
<comment type="catalytic activity">
    <reaction evidence="10">
        <text>4-(phosphooxy)-L-threonine + 2-oxoglutarate = (R)-3-hydroxy-2-oxo-4-phosphooxybutanoate + L-glutamate</text>
        <dbReference type="Rhea" id="RHEA:16573"/>
        <dbReference type="ChEBI" id="CHEBI:16810"/>
        <dbReference type="ChEBI" id="CHEBI:29985"/>
        <dbReference type="ChEBI" id="CHEBI:58452"/>
        <dbReference type="ChEBI" id="CHEBI:58538"/>
        <dbReference type="EC" id="2.6.1.52"/>
    </reaction>
</comment>
<evidence type="ECO:0000256" key="11">
    <source>
        <dbReference type="ARBA" id="ARBA00049007"/>
    </source>
</evidence>
<protein>
    <recommendedName>
        <fullName evidence="4">phosphoserine transaminase</fullName>
        <ecNumber evidence="4">2.6.1.52</ecNumber>
    </recommendedName>
</protein>
<dbReference type="HAMAP" id="MF_00160">
    <property type="entry name" value="SerC_aminotrans_5"/>
    <property type="match status" value="1"/>
</dbReference>
<accession>A0AAV7K9Q4</accession>
<evidence type="ECO:0000256" key="8">
    <source>
        <dbReference type="ARBA" id="ARBA00022898"/>
    </source>
</evidence>
<dbReference type="NCBIfam" id="NF003764">
    <property type="entry name" value="PRK05355.1"/>
    <property type="match status" value="1"/>
</dbReference>